<name>A0A520LL19_9GAMM</name>
<feature type="transmembrane region" description="Helical" evidence="5">
    <location>
        <begin position="87"/>
        <end position="117"/>
    </location>
</feature>
<keyword evidence="3 5" id="KW-1133">Transmembrane helix</keyword>
<protein>
    <submittedName>
        <fullName evidence="6">MAPEG family protein</fullName>
    </submittedName>
</protein>
<gene>
    <name evidence="6" type="ORF">EVB02_03690</name>
</gene>
<reference evidence="6 7" key="1">
    <citation type="submission" date="2019-02" db="EMBL/GenBank/DDBJ databases">
        <title>Prokaryotic population dynamics and viral predation in marine succession experiment using metagenomics: the confinement effect.</title>
        <authorList>
            <person name="Haro-Moreno J.M."/>
            <person name="Rodriguez-Valera F."/>
            <person name="Lopez-Perez M."/>
        </authorList>
    </citation>
    <scope>NUCLEOTIDE SEQUENCE [LARGE SCALE GENOMIC DNA]</scope>
    <source>
        <strain evidence="6">MED-G169</strain>
    </source>
</reference>
<evidence type="ECO:0000256" key="5">
    <source>
        <dbReference type="SAM" id="Phobius"/>
    </source>
</evidence>
<sequence length="120" mass="13299">MIELIMASMVLALFQSLLPTLINAKNISYFVSNRDKDIDLPPVVARVKNAARNLLESLPIFLTLATLAIINDIDIAQEATAWLVFRLAYLLCYAAGIAYLRTLIWFGSVVSLITMGIQLV</sequence>
<evidence type="ECO:0000256" key="1">
    <source>
        <dbReference type="ARBA" id="ARBA00004370"/>
    </source>
</evidence>
<dbReference type="InterPro" id="IPR001129">
    <property type="entry name" value="Membr-assoc_MAPEG"/>
</dbReference>
<dbReference type="PANTHER" id="PTHR35371">
    <property type="entry name" value="INNER MEMBRANE PROTEIN"/>
    <property type="match status" value="1"/>
</dbReference>
<evidence type="ECO:0000256" key="3">
    <source>
        <dbReference type="ARBA" id="ARBA00022989"/>
    </source>
</evidence>
<dbReference type="EMBL" id="SHBO01000049">
    <property type="protein sequence ID" value="RZO05052.1"/>
    <property type="molecule type" value="Genomic_DNA"/>
</dbReference>
<keyword evidence="4 5" id="KW-0472">Membrane</keyword>
<comment type="caution">
    <text evidence="6">The sequence shown here is derived from an EMBL/GenBank/DDBJ whole genome shotgun (WGS) entry which is preliminary data.</text>
</comment>
<dbReference type="AlphaFoldDB" id="A0A520LL19"/>
<accession>A0A520LL19</accession>
<dbReference type="GO" id="GO:0016020">
    <property type="term" value="C:membrane"/>
    <property type="evidence" value="ECO:0007669"/>
    <property type="project" value="UniProtKB-SubCell"/>
</dbReference>
<evidence type="ECO:0000256" key="2">
    <source>
        <dbReference type="ARBA" id="ARBA00022692"/>
    </source>
</evidence>
<comment type="subcellular location">
    <subcellularLocation>
        <location evidence="1">Membrane</location>
    </subcellularLocation>
</comment>
<organism evidence="6 7">
    <name type="scientific">SAR92 clade bacterium</name>
    <dbReference type="NCBI Taxonomy" id="2315479"/>
    <lineage>
        <taxon>Bacteria</taxon>
        <taxon>Pseudomonadati</taxon>
        <taxon>Pseudomonadota</taxon>
        <taxon>Gammaproteobacteria</taxon>
        <taxon>Cellvibrionales</taxon>
        <taxon>Porticoccaceae</taxon>
        <taxon>SAR92 clade</taxon>
    </lineage>
</organism>
<keyword evidence="2 5" id="KW-0812">Transmembrane</keyword>
<dbReference type="Pfam" id="PF01124">
    <property type="entry name" value="MAPEG"/>
    <property type="match status" value="1"/>
</dbReference>
<evidence type="ECO:0000313" key="7">
    <source>
        <dbReference type="Proteomes" id="UP000318148"/>
    </source>
</evidence>
<evidence type="ECO:0000313" key="6">
    <source>
        <dbReference type="EMBL" id="RZO05052.1"/>
    </source>
</evidence>
<dbReference type="PANTHER" id="PTHR35371:SF1">
    <property type="entry name" value="BLR7753 PROTEIN"/>
    <property type="match status" value="1"/>
</dbReference>
<proteinExistence type="predicted"/>
<evidence type="ECO:0000256" key="4">
    <source>
        <dbReference type="ARBA" id="ARBA00023136"/>
    </source>
</evidence>
<dbReference type="Proteomes" id="UP000318148">
    <property type="component" value="Unassembled WGS sequence"/>
</dbReference>
<dbReference type="SUPFAM" id="SSF161084">
    <property type="entry name" value="MAPEG domain-like"/>
    <property type="match status" value="1"/>
</dbReference>
<dbReference type="Gene3D" id="1.20.120.550">
    <property type="entry name" value="Membrane associated eicosanoid/glutathione metabolism-like domain"/>
    <property type="match status" value="1"/>
</dbReference>
<dbReference type="InterPro" id="IPR023352">
    <property type="entry name" value="MAPEG-like_dom_sf"/>
</dbReference>